<feature type="compositionally biased region" description="Basic residues" evidence="5">
    <location>
        <begin position="269"/>
        <end position="282"/>
    </location>
</feature>
<feature type="non-terminal residue" evidence="7">
    <location>
        <position position="358"/>
    </location>
</feature>
<accession>A0ABR2VK73</accession>
<keyword evidence="4" id="KW-0539">Nucleus</keyword>
<dbReference type="InterPro" id="IPR005120">
    <property type="entry name" value="UPF3_dom"/>
</dbReference>
<evidence type="ECO:0000256" key="3">
    <source>
        <dbReference type="ARBA" id="ARBA00023161"/>
    </source>
</evidence>
<comment type="subcellular location">
    <subcellularLocation>
        <location evidence="1">Nucleus</location>
    </subcellularLocation>
</comment>
<evidence type="ECO:0000313" key="7">
    <source>
        <dbReference type="EMBL" id="KAK9670727.1"/>
    </source>
</evidence>
<comment type="similarity">
    <text evidence="2">Belongs to the RENT3 family.</text>
</comment>
<feature type="compositionally biased region" description="Polar residues" evidence="5">
    <location>
        <begin position="1"/>
        <end position="14"/>
    </location>
</feature>
<dbReference type="PANTHER" id="PTHR13112">
    <property type="entry name" value="UPF3 REGULATOR OF NONSENSE TRANSCRIPTS-LIKE PROTEIN"/>
    <property type="match status" value="1"/>
</dbReference>
<evidence type="ECO:0000313" key="8">
    <source>
        <dbReference type="Proteomes" id="UP001479436"/>
    </source>
</evidence>
<evidence type="ECO:0000259" key="6">
    <source>
        <dbReference type="Pfam" id="PF03467"/>
    </source>
</evidence>
<feature type="compositionally biased region" description="Basic and acidic residues" evidence="5">
    <location>
        <begin position="312"/>
        <end position="328"/>
    </location>
</feature>
<protein>
    <recommendedName>
        <fullName evidence="6">UPF3 domain-containing protein</fullName>
    </recommendedName>
</protein>
<evidence type="ECO:0000256" key="1">
    <source>
        <dbReference type="ARBA" id="ARBA00004123"/>
    </source>
</evidence>
<dbReference type="InterPro" id="IPR039722">
    <property type="entry name" value="Upf3"/>
</dbReference>
<feature type="domain" description="UPF3" evidence="6">
    <location>
        <begin position="40"/>
        <end position="217"/>
    </location>
</feature>
<evidence type="ECO:0000256" key="4">
    <source>
        <dbReference type="ARBA" id="ARBA00023242"/>
    </source>
</evidence>
<organism evidence="7 8">
    <name type="scientific">Basidiobolus ranarum</name>
    <dbReference type="NCBI Taxonomy" id="34480"/>
    <lineage>
        <taxon>Eukaryota</taxon>
        <taxon>Fungi</taxon>
        <taxon>Fungi incertae sedis</taxon>
        <taxon>Zoopagomycota</taxon>
        <taxon>Entomophthoromycotina</taxon>
        <taxon>Basidiobolomycetes</taxon>
        <taxon>Basidiobolales</taxon>
        <taxon>Basidiobolaceae</taxon>
        <taxon>Basidiobolus</taxon>
    </lineage>
</organism>
<dbReference type="SUPFAM" id="SSF54928">
    <property type="entry name" value="RNA-binding domain, RBD"/>
    <property type="match status" value="1"/>
</dbReference>
<feature type="region of interest" description="Disordered" evidence="5">
    <location>
        <begin position="220"/>
        <end position="358"/>
    </location>
</feature>
<gene>
    <name evidence="7" type="ORF">K7432_017565</name>
</gene>
<keyword evidence="8" id="KW-1185">Reference proteome</keyword>
<evidence type="ECO:0000256" key="2">
    <source>
        <dbReference type="ARBA" id="ARBA00005991"/>
    </source>
</evidence>
<feature type="compositionally biased region" description="Basic residues" evidence="5">
    <location>
        <begin position="18"/>
        <end position="33"/>
    </location>
</feature>
<dbReference type="InterPro" id="IPR012677">
    <property type="entry name" value="Nucleotide-bd_a/b_plait_sf"/>
</dbReference>
<dbReference type="Proteomes" id="UP001479436">
    <property type="component" value="Unassembled WGS sequence"/>
</dbReference>
<dbReference type="EMBL" id="JASJQH010010864">
    <property type="protein sequence ID" value="KAK9670727.1"/>
    <property type="molecule type" value="Genomic_DNA"/>
</dbReference>
<dbReference type="CDD" id="cd12455">
    <property type="entry name" value="RRM_like_Smg4_UPF3"/>
    <property type="match status" value="1"/>
</dbReference>
<dbReference type="PANTHER" id="PTHR13112:SF0">
    <property type="entry name" value="FI21285P1"/>
    <property type="match status" value="1"/>
</dbReference>
<keyword evidence="3" id="KW-0866">Nonsense-mediated mRNA decay</keyword>
<dbReference type="InterPro" id="IPR035979">
    <property type="entry name" value="RBD_domain_sf"/>
</dbReference>
<feature type="compositionally biased region" description="Low complexity" evidence="5">
    <location>
        <begin position="249"/>
        <end position="263"/>
    </location>
</feature>
<reference evidence="7 8" key="1">
    <citation type="submission" date="2023-04" db="EMBL/GenBank/DDBJ databases">
        <title>Genome of Basidiobolus ranarum AG-B5.</title>
        <authorList>
            <person name="Stajich J.E."/>
            <person name="Carter-House D."/>
            <person name="Gryganskyi A."/>
        </authorList>
    </citation>
    <scope>NUCLEOTIDE SEQUENCE [LARGE SCALE GENOMIC DNA]</scope>
    <source>
        <strain evidence="7 8">AG-B5</strain>
    </source>
</reference>
<feature type="region of interest" description="Disordered" evidence="5">
    <location>
        <begin position="1"/>
        <end position="38"/>
    </location>
</feature>
<name>A0ABR2VK73_9FUNG</name>
<sequence length="358" mass="40290">MTTSPNDQTNQESPVAQKKLKKPKRKPRTKKTNKRVEGPKTKVIIRRLPPNLPEELFFKSIQPYITEENILWRLYVPGKISANKNKESHFSRSYLHFKTIEDIILFHRGYDGHLFVDSKGNESRAVVEFAPFQKTPKENHKPDPREGTIEEDPDYLAFLESLNDDKKENKDSNGVSDGTTQLEKLEARLSKESIIPVNTTPISKSTPLLDYLRAQKAASKSKKKNMAGKQAPMMILTNRKKGSAGGNGNSASANGNNGSTGAKPETKPKKPSKKERERRRKERAKEKEETGEVTGKPSKDERPPKPPKPFKPKKERDPNVEGGGNKEKPPKKKGNKSNRPPKDATKGQKTKEFENAPP</sequence>
<dbReference type="Gene3D" id="3.30.70.330">
    <property type="match status" value="1"/>
</dbReference>
<proteinExistence type="inferred from homology"/>
<evidence type="ECO:0000256" key="5">
    <source>
        <dbReference type="SAM" id="MobiDB-lite"/>
    </source>
</evidence>
<comment type="caution">
    <text evidence="7">The sequence shown here is derived from an EMBL/GenBank/DDBJ whole genome shotgun (WGS) entry which is preliminary data.</text>
</comment>
<feature type="compositionally biased region" description="Basic and acidic residues" evidence="5">
    <location>
        <begin position="340"/>
        <end position="358"/>
    </location>
</feature>
<dbReference type="Pfam" id="PF03467">
    <property type="entry name" value="Smg4_UPF3"/>
    <property type="match status" value="1"/>
</dbReference>